<feature type="transmembrane region" description="Helical" evidence="18">
    <location>
        <begin position="654"/>
        <end position="672"/>
    </location>
</feature>
<keyword evidence="9 18" id="KW-0812">Transmembrane</keyword>
<dbReference type="Gene3D" id="1.20.1110.10">
    <property type="entry name" value="Calcium-transporting ATPase, transmembrane domain"/>
    <property type="match status" value="1"/>
</dbReference>
<dbReference type="PRINTS" id="PR01836">
    <property type="entry name" value="MGATPASE"/>
</dbReference>
<comment type="subcellular location">
    <subcellularLocation>
        <location evidence="2">Cell inner membrane</location>
        <topology evidence="2">Multi-pass membrane protein</topology>
    </subcellularLocation>
</comment>
<evidence type="ECO:0000313" key="21">
    <source>
        <dbReference type="Proteomes" id="UP000028926"/>
    </source>
</evidence>
<evidence type="ECO:0000256" key="1">
    <source>
        <dbReference type="ARBA" id="ARBA00003954"/>
    </source>
</evidence>
<feature type="transmembrane region" description="Helical" evidence="18">
    <location>
        <begin position="716"/>
        <end position="739"/>
    </location>
</feature>
<evidence type="ECO:0000256" key="11">
    <source>
        <dbReference type="ARBA" id="ARBA00022840"/>
    </source>
</evidence>
<evidence type="ECO:0000256" key="5">
    <source>
        <dbReference type="ARBA" id="ARBA00013555"/>
    </source>
</evidence>
<feature type="transmembrane region" description="Helical" evidence="18">
    <location>
        <begin position="808"/>
        <end position="826"/>
    </location>
</feature>
<evidence type="ECO:0000259" key="19">
    <source>
        <dbReference type="SMART" id="SM00831"/>
    </source>
</evidence>
<dbReference type="SFLD" id="SFLDS00003">
    <property type="entry name" value="Haloacid_Dehalogenase"/>
    <property type="match status" value="1"/>
</dbReference>
<evidence type="ECO:0000256" key="12">
    <source>
        <dbReference type="ARBA" id="ARBA00022842"/>
    </source>
</evidence>
<evidence type="ECO:0000256" key="13">
    <source>
        <dbReference type="ARBA" id="ARBA00022967"/>
    </source>
</evidence>
<feature type="transmembrane region" description="Helical" evidence="18">
    <location>
        <begin position="273"/>
        <end position="293"/>
    </location>
</feature>
<keyword evidence="14 18" id="KW-1133">Transmembrane helix</keyword>
<dbReference type="Pfam" id="PF13246">
    <property type="entry name" value="Cation_ATPase"/>
    <property type="match status" value="1"/>
</dbReference>
<dbReference type="EC" id="7.2.2.14" evidence="4"/>
<dbReference type="NCBIfam" id="TIGR01524">
    <property type="entry name" value="ATPase-IIIB_Mg"/>
    <property type="match status" value="1"/>
</dbReference>
<dbReference type="InterPro" id="IPR059000">
    <property type="entry name" value="ATPase_P-type_domA"/>
</dbReference>
<keyword evidence="15 18" id="KW-0472">Membrane</keyword>
<dbReference type="InterPro" id="IPR004014">
    <property type="entry name" value="ATPase_P-typ_cation-transptr_N"/>
</dbReference>
<feature type="transmembrane region" description="Helical" evidence="18">
    <location>
        <begin position="777"/>
        <end position="796"/>
    </location>
</feature>
<keyword evidence="8" id="KW-0597">Phosphoprotein</keyword>
<evidence type="ECO:0000256" key="2">
    <source>
        <dbReference type="ARBA" id="ARBA00004429"/>
    </source>
</evidence>
<comment type="catalytic activity">
    <reaction evidence="17">
        <text>Mg(2+)(out) + ATP + H2O = Mg(2+)(in) + ADP + phosphate + H(+)</text>
        <dbReference type="Rhea" id="RHEA:10260"/>
        <dbReference type="ChEBI" id="CHEBI:15377"/>
        <dbReference type="ChEBI" id="CHEBI:15378"/>
        <dbReference type="ChEBI" id="CHEBI:18420"/>
        <dbReference type="ChEBI" id="CHEBI:30616"/>
        <dbReference type="ChEBI" id="CHEBI:43474"/>
        <dbReference type="ChEBI" id="CHEBI:456216"/>
        <dbReference type="EC" id="7.2.2.14"/>
    </reaction>
</comment>
<dbReference type="InterPro" id="IPR036412">
    <property type="entry name" value="HAD-like_sf"/>
</dbReference>
<proteinExistence type="inferred from homology"/>
<name>A0A077AR47_9PROT</name>
<gene>
    <name evidence="20" type="ORF">ID47_01275</name>
</gene>
<dbReference type="HOGENOM" id="CLU_002360_6_3_5"/>
<dbReference type="KEGG" id="paca:ID47_01275"/>
<evidence type="ECO:0000256" key="9">
    <source>
        <dbReference type="ARBA" id="ARBA00022692"/>
    </source>
</evidence>
<accession>A0A077AR47</accession>
<sequence>MHFWSLPLQSLFSELKATPQGLTTSQVLKRRKQFGPNAFDTISHITLLRIFFLRFQNPLIILLLIAAAISAVVHDIHSAILITIMVFLSISIDAVQDFRASNAAEALKQSVALRPLVLRDQQLVKIPLEDLVPGDIVCLSAGDLVPADGRLLEAKDLFVNQSLLTGESYPVEKSAQDFRVADETITNAPNAVFMGTSILSGTAQYIVCLTGKITALGVITSTLSTQAPPTAFEIGMRQFGLLLMRLILFLILFVILANLFFDRPWLETLLFALALGVGLAPEFLPMVVSITLARGAVRMARKNVIVKRLSSIHDFGSMDILCCDKTGTLTEAKIQLAQHLDLKGEKNDHVFQIAYLNSYFETGLKSPLDEAILAYQHLERENWEKIDEIPFDFERRRVSVLVDNGKKRLLLVKGAPEDILAISTHFEDEPRPLSPKALYAKERRKIQNQFNDLSQQGFRVLGIAWREVPRTHSQAVIHDESGLTFAGFATFFDPPKSSAAEALKKLHENGVKLKIVTGDNELVTQHLCQQLNIPIDGLLMGHDIDSIDDSALSAKIEKVNLFCRMNPTQKCRIITLLKSKGHMVGFIGDGINDAPSLHSANVAVSVDSGVDVAKEAADIILLKQDLNVIYDGIIEGRTTYGNIMKYVMMMTSSNFGNMISMAGAALFLPFLPMLPTQILLNNLLYDLSEIAIPLDNVDKNFLEKPHRWKMSSIRNFMFMMGPISSVFDFLTFAILLYVFKASETLFHTGWFMESLATQILVIFIIRTRLSPLKSRPHPILAISSISLASLGIIIPFTQLGAYFSLTPLPTSFFIILGILCASYLLLAEGGKRVFYRYSINGV</sequence>
<dbReference type="NCBIfam" id="TIGR01494">
    <property type="entry name" value="ATPase_P-type"/>
    <property type="match status" value="2"/>
</dbReference>
<dbReference type="GO" id="GO:0015444">
    <property type="term" value="F:P-type magnesium transporter activity"/>
    <property type="evidence" value="ECO:0007669"/>
    <property type="project" value="UniProtKB-EC"/>
</dbReference>
<comment type="similarity">
    <text evidence="3">Belongs to the cation transport ATPase (P-type) (TC 3.A.3) family. Type IIIB subfamily.</text>
</comment>
<dbReference type="GO" id="GO:0016887">
    <property type="term" value="F:ATP hydrolysis activity"/>
    <property type="evidence" value="ECO:0007669"/>
    <property type="project" value="InterPro"/>
</dbReference>
<evidence type="ECO:0000256" key="18">
    <source>
        <dbReference type="SAM" id="Phobius"/>
    </source>
</evidence>
<dbReference type="InterPro" id="IPR008250">
    <property type="entry name" value="ATPase_P-typ_transduc_dom_A_sf"/>
</dbReference>
<evidence type="ECO:0000256" key="17">
    <source>
        <dbReference type="ARBA" id="ARBA00047295"/>
    </source>
</evidence>
<feature type="transmembrane region" description="Helical" evidence="18">
    <location>
        <begin position="76"/>
        <end position="95"/>
    </location>
</feature>
<organism evidence="20 21">
    <name type="scientific">Candidatus Odyssella acanthamoebae</name>
    <dbReference type="NCBI Taxonomy" id="91604"/>
    <lineage>
        <taxon>Bacteria</taxon>
        <taxon>Pseudomonadati</taxon>
        <taxon>Pseudomonadota</taxon>
        <taxon>Alphaproteobacteria</taxon>
        <taxon>Holosporales</taxon>
        <taxon>Candidatus Paracaedibacteraceae</taxon>
        <taxon>Candidatus Odyssella</taxon>
    </lineage>
</organism>
<dbReference type="Proteomes" id="UP000028926">
    <property type="component" value="Chromosome"/>
</dbReference>
<dbReference type="SUPFAM" id="SSF81653">
    <property type="entry name" value="Calcium ATPase, transduction domain A"/>
    <property type="match status" value="1"/>
</dbReference>
<reference evidence="20 21" key="1">
    <citation type="submission" date="2014-07" db="EMBL/GenBank/DDBJ databases">
        <title>Comparative genomic insights into amoeba endosymbionts belonging to the families of Holosporaceae and Candidatus Midichloriaceae within Rickettsiales.</title>
        <authorList>
            <person name="Wang Z."/>
            <person name="Wu M."/>
        </authorList>
    </citation>
    <scope>NUCLEOTIDE SEQUENCE [LARGE SCALE GENOMIC DNA]</scope>
    <source>
        <strain evidence="20">PRA3</strain>
    </source>
</reference>
<dbReference type="EMBL" id="CP008941">
    <property type="protein sequence ID" value="AIK95662.1"/>
    <property type="molecule type" value="Genomic_DNA"/>
</dbReference>
<feature type="transmembrane region" description="Helical" evidence="18">
    <location>
        <begin position="242"/>
        <end position="261"/>
    </location>
</feature>
<evidence type="ECO:0000256" key="15">
    <source>
        <dbReference type="ARBA" id="ARBA00023136"/>
    </source>
</evidence>
<dbReference type="SFLD" id="SFLDF00027">
    <property type="entry name" value="p-type_atpase"/>
    <property type="match status" value="1"/>
</dbReference>
<dbReference type="Pfam" id="PF00690">
    <property type="entry name" value="Cation_ATPase_N"/>
    <property type="match status" value="1"/>
</dbReference>
<dbReference type="Gene3D" id="2.70.150.10">
    <property type="entry name" value="Calcium-transporting ATPase, cytoplasmic transduction domain A"/>
    <property type="match status" value="1"/>
</dbReference>
<keyword evidence="13" id="KW-1278">Translocase</keyword>
<evidence type="ECO:0000256" key="7">
    <source>
        <dbReference type="ARBA" id="ARBA00022519"/>
    </source>
</evidence>
<dbReference type="InterPro" id="IPR001757">
    <property type="entry name" value="P_typ_ATPase"/>
</dbReference>
<dbReference type="SUPFAM" id="SSF81665">
    <property type="entry name" value="Calcium ATPase, transmembrane domain M"/>
    <property type="match status" value="1"/>
</dbReference>
<dbReference type="InterPro" id="IPR006068">
    <property type="entry name" value="ATPase_P-typ_cation-transptr_C"/>
</dbReference>
<feature type="domain" description="Cation-transporting P-type ATPase N-terminal" evidence="19">
    <location>
        <begin position="2"/>
        <end position="75"/>
    </location>
</feature>
<dbReference type="Pfam" id="PF00689">
    <property type="entry name" value="Cation_ATPase_C"/>
    <property type="match status" value="1"/>
</dbReference>
<evidence type="ECO:0000256" key="4">
    <source>
        <dbReference type="ARBA" id="ARBA00012786"/>
    </source>
</evidence>
<keyword evidence="11" id="KW-0067">ATP-binding</keyword>
<dbReference type="InterPro" id="IPR023298">
    <property type="entry name" value="ATPase_P-typ_TM_dom_sf"/>
</dbReference>
<keyword evidence="6" id="KW-1003">Cell membrane</keyword>
<keyword evidence="21" id="KW-1185">Reference proteome</keyword>
<dbReference type="SUPFAM" id="SSF56784">
    <property type="entry name" value="HAD-like"/>
    <property type="match status" value="1"/>
</dbReference>
<dbReference type="Gene3D" id="3.40.50.1000">
    <property type="entry name" value="HAD superfamily/HAD-like"/>
    <property type="match status" value="1"/>
</dbReference>
<dbReference type="GO" id="GO:0005886">
    <property type="term" value="C:plasma membrane"/>
    <property type="evidence" value="ECO:0007669"/>
    <property type="project" value="UniProtKB-SubCell"/>
</dbReference>
<evidence type="ECO:0000256" key="6">
    <source>
        <dbReference type="ARBA" id="ARBA00022475"/>
    </source>
</evidence>
<protein>
    <recommendedName>
        <fullName evidence="5">Magnesium-transporting ATPase, P-type 1</fullName>
        <ecNumber evidence="4">7.2.2.14</ecNumber>
    </recommendedName>
    <alternativeName>
        <fullName evidence="16">Mg(2+) transport ATPase, P-type 1</fullName>
    </alternativeName>
</protein>
<evidence type="ECO:0000256" key="16">
    <source>
        <dbReference type="ARBA" id="ARBA00029806"/>
    </source>
</evidence>
<dbReference type="SMART" id="SM00831">
    <property type="entry name" value="Cation_ATPase_N"/>
    <property type="match status" value="1"/>
</dbReference>
<dbReference type="OrthoDB" id="391538at2"/>
<evidence type="ECO:0000256" key="3">
    <source>
        <dbReference type="ARBA" id="ARBA00008746"/>
    </source>
</evidence>
<evidence type="ECO:0000256" key="10">
    <source>
        <dbReference type="ARBA" id="ARBA00022741"/>
    </source>
</evidence>
<keyword evidence="7" id="KW-0997">Cell inner membrane</keyword>
<dbReference type="GO" id="GO:0005524">
    <property type="term" value="F:ATP binding"/>
    <property type="evidence" value="ECO:0007669"/>
    <property type="project" value="UniProtKB-KW"/>
</dbReference>
<dbReference type="eggNOG" id="COG0474">
    <property type="taxonomic scope" value="Bacteria"/>
</dbReference>
<keyword evidence="10" id="KW-0547">Nucleotide-binding</keyword>
<dbReference type="Gene3D" id="3.40.1110.10">
    <property type="entry name" value="Calcium-transporting ATPase, cytoplasmic domain N"/>
    <property type="match status" value="1"/>
</dbReference>
<dbReference type="PANTHER" id="PTHR42861">
    <property type="entry name" value="CALCIUM-TRANSPORTING ATPASE"/>
    <property type="match status" value="1"/>
</dbReference>
<evidence type="ECO:0000256" key="14">
    <source>
        <dbReference type="ARBA" id="ARBA00022989"/>
    </source>
</evidence>
<dbReference type="SFLD" id="SFLDG00002">
    <property type="entry name" value="C1.7:_P-type_atpase_like"/>
    <property type="match status" value="1"/>
</dbReference>
<dbReference type="InterPro" id="IPR023299">
    <property type="entry name" value="ATPase_P-typ_cyto_dom_N"/>
</dbReference>
<dbReference type="InterPro" id="IPR023214">
    <property type="entry name" value="HAD_sf"/>
</dbReference>
<dbReference type="Pfam" id="PF00122">
    <property type="entry name" value="E1-E2_ATPase"/>
    <property type="match status" value="1"/>
</dbReference>
<evidence type="ECO:0000313" key="20">
    <source>
        <dbReference type="EMBL" id="AIK95662.1"/>
    </source>
</evidence>
<dbReference type="PROSITE" id="PS00154">
    <property type="entry name" value="ATPASE_E1_E2"/>
    <property type="match status" value="1"/>
</dbReference>
<dbReference type="InterPro" id="IPR018303">
    <property type="entry name" value="ATPase_P-typ_P_site"/>
</dbReference>
<evidence type="ECO:0000256" key="8">
    <source>
        <dbReference type="ARBA" id="ARBA00022553"/>
    </source>
</evidence>
<keyword evidence="12" id="KW-0460">Magnesium</keyword>
<dbReference type="InterPro" id="IPR006415">
    <property type="entry name" value="P-type_ATPase_IIIB"/>
</dbReference>
<comment type="function">
    <text evidence="1">Mediates magnesium influx to the cytosol.</text>
</comment>
<dbReference type="InterPro" id="IPR044492">
    <property type="entry name" value="P_typ_ATPase_HD_dom"/>
</dbReference>
<dbReference type="STRING" id="91604.ID47_01275"/>
<dbReference type="AlphaFoldDB" id="A0A077AR47"/>
<feature type="transmembrane region" description="Helical" evidence="18">
    <location>
        <begin position="51"/>
        <end position="70"/>
    </location>
</feature>